<evidence type="ECO:0000313" key="4">
    <source>
        <dbReference type="Proteomes" id="UP000550136"/>
    </source>
</evidence>
<dbReference type="InterPro" id="IPR008523">
    <property type="entry name" value="DUF805"/>
</dbReference>
<feature type="transmembrane region" description="Helical" evidence="2">
    <location>
        <begin position="54"/>
        <end position="77"/>
    </location>
</feature>
<accession>A0A7Y2KM74</accession>
<dbReference type="AlphaFoldDB" id="A0A7Y2KM74"/>
<name>A0A7Y2KM74_SPHPI</name>
<evidence type="ECO:0000313" key="3">
    <source>
        <dbReference type="EMBL" id="NNG56025.1"/>
    </source>
</evidence>
<dbReference type="Proteomes" id="UP000550136">
    <property type="component" value="Unassembled WGS sequence"/>
</dbReference>
<feature type="compositionally biased region" description="Basic and acidic residues" evidence="1">
    <location>
        <begin position="178"/>
        <end position="187"/>
    </location>
</feature>
<protein>
    <submittedName>
        <fullName evidence="3">DUF805 domain-containing protein</fullName>
    </submittedName>
</protein>
<dbReference type="EMBL" id="JABEOU010000004">
    <property type="protein sequence ID" value="NNG56025.1"/>
    <property type="molecule type" value="Genomic_DNA"/>
</dbReference>
<sequence>MAWFALALGLSMIAAIMLTHFGDYAVVGIYAALGLIAAKLITETVRRVHDCDQNGWLVLAVGVGIAALLTTAGIRWLGHGDDAIVWSSLGLVLVGGAVLVGRPGTPSANRFGPPPPQFEVHHVRETYPGALVATILVLVSISGGFGVRAWQEALAGERLARVQRAEPVAAKPRVPSDVPDRSHDSLDHNNAVLSNRIDDLLRERKP</sequence>
<keyword evidence="2" id="KW-0472">Membrane</keyword>
<proteinExistence type="predicted"/>
<gene>
    <name evidence="3" type="ORF">HKX06_01275</name>
</gene>
<comment type="caution">
    <text evidence="3">The sequence shown here is derived from an EMBL/GenBank/DDBJ whole genome shotgun (WGS) entry which is preliminary data.</text>
</comment>
<dbReference type="GO" id="GO:0016020">
    <property type="term" value="C:membrane"/>
    <property type="evidence" value="ECO:0007669"/>
    <property type="project" value="InterPro"/>
</dbReference>
<evidence type="ECO:0000256" key="2">
    <source>
        <dbReference type="SAM" id="Phobius"/>
    </source>
</evidence>
<feature type="region of interest" description="Disordered" evidence="1">
    <location>
        <begin position="168"/>
        <end position="189"/>
    </location>
</feature>
<evidence type="ECO:0000256" key="1">
    <source>
        <dbReference type="SAM" id="MobiDB-lite"/>
    </source>
</evidence>
<dbReference type="Pfam" id="PF05656">
    <property type="entry name" value="DUF805"/>
    <property type="match status" value="1"/>
</dbReference>
<organism evidence="3 4">
    <name type="scientific">Sphingomonas paucimobilis</name>
    <name type="common">Pseudomonas paucimobilis</name>
    <dbReference type="NCBI Taxonomy" id="13689"/>
    <lineage>
        <taxon>Bacteria</taxon>
        <taxon>Pseudomonadati</taxon>
        <taxon>Pseudomonadota</taxon>
        <taxon>Alphaproteobacteria</taxon>
        <taxon>Sphingomonadales</taxon>
        <taxon>Sphingomonadaceae</taxon>
        <taxon>Sphingomonas</taxon>
    </lineage>
</organism>
<keyword evidence="2" id="KW-0812">Transmembrane</keyword>
<reference evidence="3 4" key="1">
    <citation type="submission" date="2020-05" db="EMBL/GenBank/DDBJ databases">
        <title>Draft Genome Sequences of Sphingomonas sp. Isolated from the International Space Station.</title>
        <authorList>
            <person name="Bijlani S."/>
            <person name="Singh N.K."/>
            <person name="Mason C.E."/>
            <person name="Wang C.C."/>
            <person name="Venkateswaran K."/>
        </authorList>
    </citation>
    <scope>NUCLEOTIDE SEQUENCE [LARGE SCALE GENOMIC DNA]</scope>
    <source>
        <strain evidence="3 4">FKI-L5-BR-P1</strain>
    </source>
</reference>
<feature type="transmembrane region" description="Helical" evidence="2">
    <location>
        <begin position="83"/>
        <end position="101"/>
    </location>
</feature>
<keyword evidence="2" id="KW-1133">Transmembrane helix</keyword>